<reference evidence="2 3" key="1">
    <citation type="journal article" date="2011" name="PLoS Pathog.">
        <title>Endophytic Life Strategies Decoded by Genome and Transcriptome Analyses of the Mutualistic Root Symbiont Piriformospora indica.</title>
        <authorList>
            <person name="Zuccaro A."/>
            <person name="Lahrmann U."/>
            <person name="Guldener U."/>
            <person name="Langen G."/>
            <person name="Pfiffi S."/>
            <person name="Biedenkopf D."/>
            <person name="Wong P."/>
            <person name="Samans B."/>
            <person name="Grimm C."/>
            <person name="Basiewicz M."/>
            <person name="Murat C."/>
            <person name="Martin F."/>
            <person name="Kogel K.H."/>
        </authorList>
    </citation>
    <scope>NUCLEOTIDE SEQUENCE [LARGE SCALE GENOMIC DNA]</scope>
    <source>
        <strain evidence="2 3">DSM 11827</strain>
    </source>
</reference>
<dbReference type="EMBL" id="CAFZ01000249">
    <property type="protein sequence ID" value="CCA73742.1"/>
    <property type="molecule type" value="Genomic_DNA"/>
</dbReference>
<feature type="compositionally biased region" description="Polar residues" evidence="1">
    <location>
        <begin position="57"/>
        <end position="68"/>
    </location>
</feature>
<name>G4TQZ9_SERID</name>
<evidence type="ECO:0000256" key="1">
    <source>
        <dbReference type="SAM" id="MobiDB-lite"/>
    </source>
</evidence>
<protein>
    <submittedName>
        <fullName evidence="2">Uncharacterized protein</fullName>
    </submittedName>
</protein>
<feature type="region of interest" description="Disordered" evidence="1">
    <location>
        <begin position="1"/>
        <end position="142"/>
    </location>
</feature>
<proteinExistence type="predicted"/>
<evidence type="ECO:0000313" key="2">
    <source>
        <dbReference type="EMBL" id="CCA73742.1"/>
    </source>
</evidence>
<keyword evidence="3" id="KW-1185">Reference proteome</keyword>
<comment type="caution">
    <text evidence="2">The sequence shown here is derived from an EMBL/GenBank/DDBJ whole genome shotgun (WGS) entry which is preliminary data.</text>
</comment>
<feature type="compositionally biased region" description="Acidic residues" evidence="1">
    <location>
        <begin position="21"/>
        <end position="31"/>
    </location>
</feature>
<dbReference type="HOGENOM" id="CLU_1816542_0_0_1"/>
<feature type="compositionally biased region" description="Low complexity" evidence="1">
    <location>
        <begin position="96"/>
        <end position="112"/>
    </location>
</feature>
<sequence>MSNDDDLYGDLYGNDGGDFNGYEDEQPESNEETAGSSEPVKPAQTSSKSAPADTKPINGTNKTETSAALSAKIEEPLTNPIPTFTEDSHSAGSMGTSSNARNTASSSNVNSTHGLPPNPSGAPIHTIESVDSSRQSGMKDEG</sequence>
<gene>
    <name evidence="2" type="ORF">PIIN_07697</name>
</gene>
<dbReference type="AlphaFoldDB" id="G4TQZ9"/>
<dbReference type="Proteomes" id="UP000007148">
    <property type="component" value="Unassembled WGS sequence"/>
</dbReference>
<dbReference type="InParanoid" id="G4TQZ9"/>
<accession>G4TQZ9</accession>
<organism evidence="2 3">
    <name type="scientific">Serendipita indica (strain DSM 11827)</name>
    <name type="common">Root endophyte fungus</name>
    <name type="synonym">Piriformospora indica</name>
    <dbReference type="NCBI Taxonomy" id="1109443"/>
    <lineage>
        <taxon>Eukaryota</taxon>
        <taxon>Fungi</taxon>
        <taxon>Dikarya</taxon>
        <taxon>Basidiomycota</taxon>
        <taxon>Agaricomycotina</taxon>
        <taxon>Agaricomycetes</taxon>
        <taxon>Sebacinales</taxon>
        <taxon>Serendipitaceae</taxon>
        <taxon>Serendipita</taxon>
    </lineage>
</organism>
<evidence type="ECO:0000313" key="3">
    <source>
        <dbReference type="Proteomes" id="UP000007148"/>
    </source>
</evidence>